<evidence type="ECO:0008006" key="2">
    <source>
        <dbReference type="Google" id="ProtNLM"/>
    </source>
</evidence>
<dbReference type="InterPro" id="IPR032274">
    <property type="entry name" value="DUF4835"/>
</dbReference>
<protein>
    <recommendedName>
        <fullName evidence="2">DUF4835 domain-containing protein</fullName>
    </recommendedName>
</protein>
<evidence type="ECO:0000313" key="1">
    <source>
        <dbReference type="EMBL" id="SUZ62704.1"/>
    </source>
</evidence>
<accession>A0A381P7W9</accession>
<proteinExistence type="predicted"/>
<reference evidence="1" key="1">
    <citation type="submission" date="2018-05" db="EMBL/GenBank/DDBJ databases">
        <authorList>
            <person name="Lanie J.A."/>
            <person name="Ng W.-L."/>
            <person name="Kazmierczak K.M."/>
            <person name="Andrzejewski T.M."/>
            <person name="Davidsen T.M."/>
            <person name="Wayne K.J."/>
            <person name="Tettelin H."/>
            <person name="Glass J.I."/>
            <person name="Rusch D."/>
            <person name="Podicherti R."/>
            <person name="Tsui H.-C.T."/>
            <person name="Winkler M.E."/>
        </authorList>
    </citation>
    <scope>NUCLEOTIDE SEQUENCE</scope>
</reference>
<dbReference type="AlphaFoldDB" id="A0A381P7W9"/>
<gene>
    <name evidence="1" type="ORF">METZ01_LOCUS15558</name>
</gene>
<organism evidence="1">
    <name type="scientific">marine metagenome</name>
    <dbReference type="NCBI Taxonomy" id="408172"/>
    <lineage>
        <taxon>unclassified sequences</taxon>
        <taxon>metagenomes</taxon>
        <taxon>ecological metagenomes</taxon>
    </lineage>
</organism>
<name>A0A381P7W9_9ZZZZ</name>
<dbReference type="Pfam" id="PF16119">
    <property type="entry name" value="DUF4835"/>
    <property type="match status" value="1"/>
</dbReference>
<sequence>MLFRRIIQITVFYFFYSVPLYAQFRQIEVTFDEQLLKSNIRQFILPLRDEVKRFYSATVWNEEFSDLNISLNIHFVFEGVSQKGSNQTFLAQALFSNGSDLRFFDKGVQFIYNDSGTLYYDPVIFDPLASFLAFYGNLILAGEIDTYTPEGGTSELEMCRSIAIRGNASDYPRGWMDRIQLINELSTNSGLRKARFAFYYAVDLFRQGEIETSISEFRNMIVGLDEVYEITPRNHHTLMFLKVHADTLTRVLTVLAQKDILMDLTELDPDNKKTYTKGLEEISE</sequence>
<dbReference type="EMBL" id="UINC01000887">
    <property type="protein sequence ID" value="SUZ62704.1"/>
    <property type="molecule type" value="Genomic_DNA"/>
</dbReference>